<dbReference type="Gene3D" id="2.50.20.10">
    <property type="entry name" value="Lipoprotein localisation LolA/LolB/LppX"/>
    <property type="match status" value="1"/>
</dbReference>
<gene>
    <name evidence="3" type="ORF">E6K80_09165</name>
</gene>
<feature type="chain" id="PRO_5021987488" evidence="2">
    <location>
        <begin position="22"/>
        <end position="300"/>
    </location>
</feature>
<sequence length="300" mass="32253">MLRKTIAGFALAALMASPALAAQTVDELVAKNITARGGMEKIKAVKSARTTGKMVMGEGFEAPFVMMEKRPKLTRMEFTFQGMTGIQAFDGTAGWSMMPFQGKKEPEAAPAEQNKMMDEQADMDGPLVDYKTKGHKVELLGKEEVEGADAYKIKLTLKSGDVRTIWLDADSYLEIKMEGKRMMRGQEIEGETTYGDYKEEGGMMMPHAVESGMKGVPQKQKLVFEKIELNPVLPDSLFAMPAGTKPAGSPTAAAADSSKNGGPDKAQAGKGDDAKAEAVKTDAAKTSAKAAKTTTKKKKP</sequence>
<dbReference type="Proteomes" id="UP000319836">
    <property type="component" value="Unassembled WGS sequence"/>
</dbReference>
<evidence type="ECO:0000256" key="2">
    <source>
        <dbReference type="SAM" id="SignalP"/>
    </source>
</evidence>
<evidence type="ECO:0000313" key="3">
    <source>
        <dbReference type="EMBL" id="TMQ70219.1"/>
    </source>
</evidence>
<dbReference type="EMBL" id="VBPA01000225">
    <property type="protein sequence ID" value="TMQ70219.1"/>
    <property type="molecule type" value="Genomic_DNA"/>
</dbReference>
<proteinExistence type="predicted"/>
<feature type="region of interest" description="Disordered" evidence="1">
    <location>
        <begin position="241"/>
        <end position="300"/>
    </location>
</feature>
<comment type="caution">
    <text evidence="3">The sequence shown here is derived from an EMBL/GenBank/DDBJ whole genome shotgun (WGS) entry which is preliminary data.</text>
</comment>
<feature type="signal peptide" evidence="2">
    <location>
        <begin position="1"/>
        <end position="21"/>
    </location>
</feature>
<organism evidence="3 4">
    <name type="scientific">Eiseniibacteriota bacterium</name>
    <dbReference type="NCBI Taxonomy" id="2212470"/>
    <lineage>
        <taxon>Bacteria</taxon>
        <taxon>Candidatus Eiseniibacteriota</taxon>
    </lineage>
</organism>
<feature type="compositionally biased region" description="Basic and acidic residues" evidence="1">
    <location>
        <begin position="270"/>
        <end position="283"/>
    </location>
</feature>
<name>A0A538U381_UNCEI</name>
<keyword evidence="2" id="KW-0732">Signal</keyword>
<evidence type="ECO:0000313" key="4">
    <source>
        <dbReference type="Proteomes" id="UP000319836"/>
    </source>
</evidence>
<accession>A0A538U381</accession>
<keyword evidence="3" id="KW-0449">Lipoprotein</keyword>
<dbReference type="AlphaFoldDB" id="A0A538U381"/>
<protein>
    <submittedName>
        <fullName evidence="3">Outer membrane lipoprotein-sorting protein</fullName>
    </submittedName>
</protein>
<reference evidence="3 4" key="1">
    <citation type="journal article" date="2019" name="Nat. Microbiol.">
        <title>Mediterranean grassland soil C-N compound turnover is dependent on rainfall and depth, and is mediated by genomically divergent microorganisms.</title>
        <authorList>
            <person name="Diamond S."/>
            <person name="Andeer P.F."/>
            <person name="Li Z."/>
            <person name="Crits-Christoph A."/>
            <person name="Burstein D."/>
            <person name="Anantharaman K."/>
            <person name="Lane K.R."/>
            <person name="Thomas B.C."/>
            <person name="Pan C."/>
            <person name="Northen T.R."/>
            <person name="Banfield J.F."/>
        </authorList>
    </citation>
    <scope>NUCLEOTIDE SEQUENCE [LARGE SCALE GENOMIC DNA]</scope>
    <source>
        <strain evidence="3">WS_10</strain>
    </source>
</reference>
<feature type="compositionally biased region" description="Low complexity" evidence="1">
    <location>
        <begin position="284"/>
        <end position="293"/>
    </location>
</feature>
<evidence type="ECO:0000256" key="1">
    <source>
        <dbReference type="SAM" id="MobiDB-lite"/>
    </source>
</evidence>